<reference evidence="2 3" key="1">
    <citation type="submission" date="2020-03" db="EMBL/GenBank/DDBJ databases">
        <title>Sequencing the genomes of 1000 actinobacteria strains.</title>
        <authorList>
            <person name="Klenk H.-P."/>
        </authorList>
    </citation>
    <scope>NUCLEOTIDE SEQUENCE [LARGE SCALE GENOMIC DNA]</scope>
    <source>
        <strain evidence="2 3">DSM 45668</strain>
    </source>
</reference>
<dbReference type="RefSeq" id="WP_167119050.1">
    <property type="nucleotide sequence ID" value="NZ_JAANOU010000001.1"/>
</dbReference>
<evidence type="ECO:0000256" key="1">
    <source>
        <dbReference type="SAM" id="MobiDB-lite"/>
    </source>
</evidence>
<gene>
    <name evidence="2" type="ORF">FHX46_004713</name>
</gene>
<organism evidence="2 3">
    <name type="scientific">Amycolatopsis viridis</name>
    <dbReference type="NCBI Taxonomy" id="185678"/>
    <lineage>
        <taxon>Bacteria</taxon>
        <taxon>Bacillati</taxon>
        <taxon>Actinomycetota</taxon>
        <taxon>Actinomycetes</taxon>
        <taxon>Pseudonocardiales</taxon>
        <taxon>Pseudonocardiaceae</taxon>
        <taxon>Amycolatopsis</taxon>
    </lineage>
</organism>
<dbReference type="EMBL" id="JAANOU010000001">
    <property type="protein sequence ID" value="NIH82183.1"/>
    <property type="molecule type" value="Genomic_DNA"/>
</dbReference>
<evidence type="ECO:0000313" key="2">
    <source>
        <dbReference type="EMBL" id="NIH82183.1"/>
    </source>
</evidence>
<evidence type="ECO:0000313" key="3">
    <source>
        <dbReference type="Proteomes" id="UP000754495"/>
    </source>
</evidence>
<proteinExistence type="predicted"/>
<keyword evidence="3" id="KW-1185">Reference proteome</keyword>
<dbReference type="Proteomes" id="UP000754495">
    <property type="component" value="Unassembled WGS sequence"/>
</dbReference>
<protein>
    <submittedName>
        <fullName evidence="2">Uncharacterized protein</fullName>
    </submittedName>
</protein>
<name>A0ABX0T0D5_9PSEU</name>
<feature type="region of interest" description="Disordered" evidence="1">
    <location>
        <begin position="90"/>
        <end position="112"/>
    </location>
</feature>
<sequence length="201" mass="22547">MAVIEMHEQRFDGPLRPQDLFWLESQRRGRTIYFARGPIGSVTCGFTVQYEECDLVVVGDRVPGRGGPDVGRRVWWHEYFHYREIGTHAAAGPATPGDPGGDAGHAHADEEADAERRTFWQRVAPGLVDEDKELLAIVRGEQPIAILGRDVYDTATEQQAEASARLLEHYTTDVAHAMRRWKPRTALESLLGSTSRRGRRG</sequence>
<comment type="caution">
    <text evidence="2">The sequence shown here is derived from an EMBL/GenBank/DDBJ whole genome shotgun (WGS) entry which is preliminary data.</text>
</comment>
<accession>A0ABX0T0D5</accession>